<dbReference type="Proteomes" id="UP000474777">
    <property type="component" value="Unassembled WGS sequence"/>
</dbReference>
<reference evidence="3 4" key="1">
    <citation type="submission" date="2020-02" db="EMBL/GenBank/DDBJ databases">
        <authorList>
            <person name="Kim M.K."/>
        </authorList>
    </citation>
    <scope>NUCLEOTIDE SEQUENCE [LARGE SCALE GENOMIC DNA]</scope>
    <source>
        <strain evidence="3 4">BT327</strain>
    </source>
</reference>
<sequence>KAITVQLDATGKATIKAEDVDNGSTDNCGIEKIALDITAFDCSHIGDNEVVLTVTDINGNVASATAIVTVVDNTPPVVMTQNITVQLDATGKATITADHIDNGSADACGITSLSLSKTAFDCSNLGVNTVTLTVTDNNGNVATKTATVTVEDKTAPTALTKNITVKLNATGKATIAAADVDNGSSDVCGTITLTIDKTAFDCSNIGDNTVTLTVTDASGNTASETAVVTIVDDLAPVVATRNITVQLNASGKASITAADVDNGSTDACGIASMTLDQTEFTCGGTTAVTLTVTDVNGNVATGTAIVTVEDKVAPVAKAKNITVELDATGKATILASDVDHGSEDNCGIASITLSKTAFDCSNVGDNTVTLTVTDNSGNTHTAQAIVTVVDKINPTITAPAAVVVEVDAGKTTASNVSLGTPVTADNCAVATVTNDAPATFPTGNTTVTWTVTDANGNTATATQIVTVRRDVIAVATPATVNVPIRTTFANVPLPATVTVTYSDNATAQVGVTWKQGNYNGLVAGNYSLSGELVLAAGTTNTGSKTATITVVVEPNKVPTALAFSATTFAPNLKADEAIGTLSTTDPDDTQFVYTLVSGSGDADNSLFEIIGDKVYLKSNKGLSGKTAFSFRVRSTDPYQNTIEKAFTLTKGTYGVAADKLKIVNAFSPNGDGINDTWSIPELRFYNNVEVEVFDRAGVRLFHSTNPEMTWDGRSVNGQILQGAFFYIVQIKDINLVKKGVVTILKK</sequence>
<dbReference type="PANTHER" id="PTHR24273">
    <property type="entry name" value="FI04643P-RELATED"/>
    <property type="match status" value="1"/>
</dbReference>
<evidence type="ECO:0000313" key="4">
    <source>
        <dbReference type="Proteomes" id="UP000474777"/>
    </source>
</evidence>
<dbReference type="RefSeq" id="WP_163917160.1">
    <property type="nucleotide sequence ID" value="NZ_JAAGWD010000017.1"/>
</dbReference>
<dbReference type="InterPro" id="IPR011081">
    <property type="entry name" value="Big_4"/>
</dbReference>
<dbReference type="AlphaFoldDB" id="A0A6B3LVF3"/>
<evidence type="ECO:0000259" key="2">
    <source>
        <dbReference type="PROSITE" id="PS50825"/>
    </source>
</evidence>
<dbReference type="Pfam" id="PF13585">
    <property type="entry name" value="CHU_C"/>
    <property type="match status" value="1"/>
</dbReference>
<evidence type="ECO:0000313" key="3">
    <source>
        <dbReference type="EMBL" id="NEM99753.1"/>
    </source>
</evidence>
<gene>
    <name evidence="3" type="ORF">GXP69_18830</name>
</gene>
<evidence type="ECO:0000256" key="1">
    <source>
        <dbReference type="ARBA" id="ARBA00022737"/>
    </source>
</evidence>
<keyword evidence="4" id="KW-1185">Reference proteome</keyword>
<feature type="non-terminal residue" evidence="3">
    <location>
        <position position="1"/>
    </location>
</feature>
<keyword evidence="1" id="KW-0677">Repeat</keyword>
<dbReference type="SUPFAM" id="SSF49299">
    <property type="entry name" value="PKD domain"/>
    <property type="match status" value="1"/>
</dbReference>
<organism evidence="3 4">
    <name type="scientific">Pontibacter burrus</name>
    <dbReference type="NCBI Taxonomy" id="2704466"/>
    <lineage>
        <taxon>Bacteria</taxon>
        <taxon>Pseudomonadati</taxon>
        <taxon>Bacteroidota</taxon>
        <taxon>Cytophagia</taxon>
        <taxon>Cytophagales</taxon>
        <taxon>Hymenobacteraceae</taxon>
        <taxon>Pontibacter</taxon>
    </lineage>
</organism>
<feature type="domain" description="HYR" evidence="2">
    <location>
        <begin position="389"/>
        <end position="469"/>
    </location>
</feature>
<dbReference type="Gene3D" id="2.60.40.10">
    <property type="entry name" value="Immunoglobulins"/>
    <property type="match status" value="3"/>
</dbReference>
<dbReference type="InterPro" id="IPR026341">
    <property type="entry name" value="T9SS_type_B"/>
</dbReference>
<dbReference type="InterPro" id="IPR013783">
    <property type="entry name" value="Ig-like_fold"/>
</dbReference>
<dbReference type="PROSITE" id="PS50825">
    <property type="entry name" value="HYR"/>
    <property type="match status" value="1"/>
</dbReference>
<comment type="caution">
    <text evidence="3">The sequence shown here is derived from an EMBL/GenBank/DDBJ whole genome shotgun (WGS) entry which is preliminary data.</text>
</comment>
<dbReference type="Pfam" id="PF02494">
    <property type="entry name" value="HYR"/>
    <property type="match status" value="1"/>
</dbReference>
<dbReference type="PANTHER" id="PTHR24273:SF32">
    <property type="entry name" value="HYALIN"/>
    <property type="match status" value="1"/>
</dbReference>
<dbReference type="NCBIfam" id="TIGR04131">
    <property type="entry name" value="Bac_Flav_CTERM"/>
    <property type="match status" value="1"/>
</dbReference>
<dbReference type="InterPro" id="IPR003410">
    <property type="entry name" value="HYR_dom"/>
</dbReference>
<name>A0A6B3LVF3_9BACT</name>
<accession>A0A6B3LVF3</accession>
<dbReference type="InterPro" id="IPR035986">
    <property type="entry name" value="PKD_dom_sf"/>
</dbReference>
<proteinExistence type="predicted"/>
<dbReference type="EMBL" id="JAAGWD010000017">
    <property type="protein sequence ID" value="NEM99753.1"/>
    <property type="molecule type" value="Genomic_DNA"/>
</dbReference>
<dbReference type="Pfam" id="PF07532">
    <property type="entry name" value="Big_4"/>
    <property type="match status" value="1"/>
</dbReference>
<protein>
    <submittedName>
        <fullName evidence="3">HYR domain-containing protein</fullName>
    </submittedName>
</protein>